<reference evidence="3" key="1">
    <citation type="submission" date="2021-02" db="EMBL/GenBank/DDBJ databases">
        <authorList>
            <person name="Dougan E. K."/>
            <person name="Rhodes N."/>
            <person name="Thang M."/>
            <person name="Chan C."/>
        </authorList>
    </citation>
    <scope>NUCLEOTIDE SEQUENCE</scope>
</reference>
<name>A0A813G5U7_POLGL</name>
<proteinExistence type="predicted"/>
<organism evidence="3 5">
    <name type="scientific">Polarella glacialis</name>
    <name type="common">Dinoflagellate</name>
    <dbReference type="NCBI Taxonomy" id="89957"/>
    <lineage>
        <taxon>Eukaryota</taxon>
        <taxon>Sar</taxon>
        <taxon>Alveolata</taxon>
        <taxon>Dinophyceae</taxon>
        <taxon>Suessiales</taxon>
        <taxon>Suessiaceae</taxon>
        <taxon>Polarella</taxon>
    </lineage>
</organism>
<keyword evidence="1" id="KW-0732">Signal</keyword>
<comment type="caution">
    <text evidence="3">The sequence shown here is derived from an EMBL/GenBank/DDBJ whole genome shotgun (WGS) entry which is preliminary data.</text>
</comment>
<gene>
    <name evidence="3" type="ORF">PGLA1383_LOCUS39066</name>
    <name evidence="2" type="ORF">PGLA1383_LOCUS4274</name>
    <name evidence="4" type="ORF">PGLA2088_LOCUS33063</name>
</gene>
<dbReference type="Proteomes" id="UP000654075">
    <property type="component" value="Unassembled WGS sequence"/>
</dbReference>
<sequence>MAIIKVLVPVLLLAGLLSTTGASQAPDASCTEDDSETSGLLQVSQLAADGKSIAAVGCASGECCAPAGKDPYDPELDADGKCCDGLHKVKSKWWGSQTCNFHCLVCSKAGEDVYRYCGSGCGGCHAGGDALVPCCTGLTQKLVKGRHMCV</sequence>
<keyword evidence="5" id="KW-1185">Reference proteome</keyword>
<protein>
    <submittedName>
        <fullName evidence="3">Uncharacterized protein</fullName>
    </submittedName>
</protein>
<dbReference type="EMBL" id="CAJNNV010027767">
    <property type="protein sequence ID" value="CAE8621548.1"/>
    <property type="molecule type" value="Genomic_DNA"/>
</dbReference>
<evidence type="ECO:0000313" key="4">
    <source>
        <dbReference type="EMBL" id="CAE8704141.1"/>
    </source>
</evidence>
<evidence type="ECO:0000256" key="1">
    <source>
        <dbReference type="SAM" id="SignalP"/>
    </source>
</evidence>
<evidence type="ECO:0000313" key="5">
    <source>
        <dbReference type="Proteomes" id="UP000654075"/>
    </source>
</evidence>
<dbReference type="Proteomes" id="UP000626109">
    <property type="component" value="Unassembled WGS sequence"/>
</dbReference>
<feature type="signal peptide" evidence="1">
    <location>
        <begin position="1"/>
        <end position="22"/>
    </location>
</feature>
<evidence type="ECO:0000313" key="3">
    <source>
        <dbReference type="EMBL" id="CAE8621548.1"/>
    </source>
</evidence>
<dbReference type="EMBL" id="CAJNNW010030705">
    <property type="protein sequence ID" value="CAE8704141.1"/>
    <property type="molecule type" value="Genomic_DNA"/>
</dbReference>
<dbReference type="AlphaFoldDB" id="A0A813G5U7"/>
<evidence type="ECO:0000313" key="2">
    <source>
        <dbReference type="EMBL" id="CAE8585365.1"/>
    </source>
</evidence>
<accession>A0A813G5U7</accession>
<dbReference type="EMBL" id="CAJNNV010001600">
    <property type="protein sequence ID" value="CAE8585365.1"/>
    <property type="molecule type" value="Genomic_DNA"/>
</dbReference>
<feature type="chain" id="PRO_5036221985" evidence="1">
    <location>
        <begin position="23"/>
        <end position="150"/>
    </location>
</feature>